<proteinExistence type="predicted"/>
<protein>
    <submittedName>
        <fullName evidence="1">Uncharacterized protein</fullName>
    </submittedName>
</protein>
<dbReference type="EMBL" id="LAZR01048574">
    <property type="protein sequence ID" value="KKK91616.1"/>
    <property type="molecule type" value="Genomic_DNA"/>
</dbReference>
<reference evidence="1" key="1">
    <citation type="journal article" date="2015" name="Nature">
        <title>Complex archaea that bridge the gap between prokaryotes and eukaryotes.</title>
        <authorList>
            <person name="Spang A."/>
            <person name="Saw J.H."/>
            <person name="Jorgensen S.L."/>
            <person name="Zaremba-Niedzwiedzka K."/>
            <person name="Martijn J."/>
            <person name="Lind A.E."/>
            <person name="van Eijk R."/>
            <person name="Schleper C."/>
            <person name="Guy L."/>
            <person name="Ettema T.J."/>
        </authorList>
    </citation>
    <scope>NUCLEOTIDE SEQUENCE</scope>
</reference>
<comment type="caution">
    <text evidence="1">The sequence shown here is derived from an EMBL/GenBank/DDBJ whole genome shotgun (WGS) entry which is preliminary data.</text>
</comment>
<evidence type="ECO:0000313" key="1">
    <source>
        <dbReference type="EMBL" id="KKK91616.1"/>
    </source>
</evidence>
<dbReference type="AlphaFoldDB" id="A0A0F9C4L0"/>
<sequence>MKRIPPDPNVSNETLVEQLKSYAADAPRHHWSRHWMGIAADRIAKLKELAVHRSP</sequence>
<accession>A0A0F9C4L0</accession>
<name>A0A0F9C4L0_9ZZZZ</name>
<organism evidence="1">
    <name type="scientific">marine sediment metagenome</name>
    <dbReference type="NCBI Taxonomy" id="412755"/>
    <lineage>
        <taxon>unclassified sequences</taxon>
        <taxon>metagenomes</taxon>
        <taxon>ecological metagenomes</taxon>
    </lineage>
</organism>
<gene>
    <name evidence="1" type="ORF">LCGC14_2711160</name>
</gene>